<proteinExistence type="predicted"/>
<organism evidence="2 3">
    <name type="scientific">Nannocystis punicea</name>
    <dbReference type="NCBI Taxonomy" id="2995304"/>
    <lineage>
        <taxon>Bacteria</taxon>
        <taxon>Pseudomonadati</taxon>
        <taxon>Myxococcota</taxon>
        <taxon>Polyangia</taxon>
        <taxon>Nannocystales</taxon>
        <taxon>Nannocystaceae</taxon>
        <taxon>Nannocystis</taxon>
    </lineage>
</organism>
<keyword evidence="1" id="KW-1133">Transmembrane helix</keyword>
<sequence length="537" mass="57649">MTRRWLDVVFSSRPELRPARALLSPTWLGALAVLGLNDHLLKGAGLLPGDLTGKLSDLAGMIVAPALLAALLGVRSRRGLLHCHIAVGLVFALINLSPACADAWSWLMGLVGFPWTITVDPTDLLALPVLALGWRVLVPAMRPEARPVSSVILSRWPTRPEFGAAALGSLLCVATSDTSDGDDRGDGGQLLYEDFEGDVYLHNSDAERELVVRVRDLRPEIEIDCFNVQSKPGVLFSEALFGDGETWSIPPGANVPARDVDGVNRQCYAVLLTSDSIAPTVLFWDRNDITVQWIPGQHDDTGQYLDGAVVLSADEDGRAAIADSESPIVFPQRDPGENAYIPGDDALRVAWSLPPSGVHRITELELGSDGCAAFDLDDGLLPRFYFCTPLTELPFAAGQYVSVEDQGDLLVLSRAADPSDPTPVSQVQVAASRGNNLPNISGATIAAKPVFDTELGPELACGTVAQPQEFSAEFGGEIVRFRPGETVELDDGDHHLTIHGVHAERRVILAPDCAEGPDTLGDDLELVYVWTASQQQP</sequence>
<feature type="transmembrane region" description="Helical" evidence="1">
    <location>
        <begin position="21"/>
        <end position="38"/>
    </location>
</feature>
<feature type="transmembrane region" description="Helical" evidence="1">
    <location>
        <begin position="86"/>
        <end position="107"/>
    </location>
</feature>
<reference evidence="2" key="1">
    <citation type="submission" date="2022-11" db="EMBL/GenBank/DDBJ databases">
        <title>Minimal conservation of predation-associated metabolite biosynthetic gene clusters underscores biosynthetic potential of Myxococcota including descriptions for ten novel species: Archangium lansinium sp. nov., Myxococcus landrumus sp. nov., Nannocystis bai.</title>
        <authorList>
            <person name="Ahearne A."/>
            <person name="Stevens C."/>
            <person name="Dowd S."/>
        </authorList>
    </citation>
    <scope>NUCLEOTIDE SEQUENCE</scope>
    <source>
        <strain evidence="2">Fl3</strain>
    </source>
</reference>
<keyword evidence="3" id="KW-1185">Reference proteome</keyword>
<feature type="transmembrane region" description="Helical" evidence="1">
    <location>
        <begin position="58"/>
        <end position="74"/>
    </location>
</feature>
<gene>
    <name evidence="2" type="ORF">O0S08_08480</name>
</gene>
<keyword evidence="1" id="KW-0472">Membrane</keyword>
<accession>A0ABY7HAP7</accession>
<dbReference type="EMBL" id="CP114040">
    <property type="protein sequence ID" value="WAS96185.1"/>
    <property type="molecule type" value="Genomic_DNA"/>
</dbReference>
<evidence type="ECO:0000313" key="2">
    <source>
        <dbReference type="EMBL" id="WAS96185.1"/>
    </source>
</evidence>
<keyword evidence="1" id="KW-0812">Transmembrane</keyword>
<protein>
    <submittedName>
        <fullName evidence="2">Uncharacterized protein</fullName>
    </submittedName>
</protein>
<dbReference type="Proteomes" id="UP001164459">
    <property type="component" value="Chromosome"/>
</dbReference>
<evidence type="ECO:0000256" key="1">
    <source>
        <dbReference type="SAM" id="Phobius"/>
    </source>
</evidence>
<name>A0ABY7HAP7_9BACT</name>
<evidence type="ECO:0000313" key="3">
    <source>
        <dbReference type="Proteomes" id="UP001164459"/>
    </source>
</evidence>
<dbReference type="RefSeq" id="WP_269038526.1">
    <property type="nucleotide sequence ID" value="NZ_CP114040.1"/>
</dbReference>